<comment type="pathway">
    <text evidence="1">Carbohydrate degradation; 2-deoxy-D-ribose 1-phosphate degradation; D-glyceraldehyde 3-phosphate and acetaldehyde from 2-deoxy-alpha-D-ribose 1-phosphate: step 2/2.</text>
</comment>
<evidence type="ECO:0000313" key="8">
    <source>
        <dbReference type="EMBL" id="WIX79814.1"/>
    </source>
</evidence>
<evidence type="ECO:0000256" key="3">
    <source>
        <dbReference type="ARBA" id="ARBA00012515"/>
    </source>
</evidence>
<reference evidence="8 9" key="1">
    <citation type="submission" date="2023-06" db="EMBL/GenBank/DDBJ databases">
        <authorList>
            <person name="Oyuntsetseg B."/>
            <person name="Kim S.B."/>
        </authorList>
    </citation>
    <scope>NUCLEOTIDE SEQUENCE [LARGE SCALE GENOMIC DNA]</scope>
    <source>
        <strain evidence="8 9">2-15</strain>
    </source>
</reference>
<evidence type="ECO:0000256" key="4">
    <source>
        <dbReference type="ARBA" id="ARBA00023239"/>
    </source>
</evidence>
<dbReference type="PANTHER" id="PTHR10889:SF3">
    <property type="entry name" value="DEOXYRIBOSE-PHOSPHATE ALDOLASE"/>
    <property type="match status" value="1"/>
</dbReference>
<dbReference type="GO" id="GO:0004139">
    <property type="term" value="F:deoxyribose-phosphate aldolase activity"/>
    <property type="evidence" value="ECO:0007669"/>
    <property type="project" value="UniProtKB-UniRule"/>
</dbReference>
<comment type="catalytic activity">
    <reaction evidence="6">
        <text>2-deoxy-D-ribose 5-phosphate = D-glyceraldehyde 3-phosphate + acetaldehyde</text>
        <dbReference type="Rhea" id="RHEA:12821"/>
        <dbReference type="ChEBI" id="CHEBI:15343"/>
        <dbReference type="ChEBI" id="CHEBI:59776"/>
        <dbReference type="ChEBI" id="CHEBI:62877"/>
        <dbReference type="EC" id="4.1.2.4"/>
    </reaction>
</comment>
<keyword evidence="9" id="KW-1185">Reference proteome</keyword>
<sequence>MTTTTSPNAAPDTPAPLADVTRDEASLRRFLHGLPGVDQVGVEQRAAALGTRSIKKDAKRWAIDTAISMVDLTTLEGADTRGKVRGLAAKALRPDPERQDCPRVAAVCVYPDMVEAAVDALKGSAVHVASVATGFPSGRTSREVKLADTRLAVEYGADEVDMVIDRGAFLEGRYMDVFDEIRAIKAACGEAHLKVILETGELATYDNVRRASWLALLAGGDFIKTSTGKVSPAATLPVTHVMLQAVHDWHEQTGELRGVKPAGGIRTAKDAIKYLVAVHEVAGEQWLTPNLFRFGASSLLNDLLLQRRTQVDGHYSGPDYVTVD</sequence>
<evidence type="ECO:0000313" key="9">
    <source>
        <dbReference type="Proteomes" id="UP001236014"/>
    </source>
</evidence>
<dbReference type="SUPFAM" id="SSF51569">
    <property type="entry name" value="Aldolase"/>
    <property type="match status" value="1"/>
</dbReference>
<accession>A0A9Y2IH31</accession>
<dbReference type="GO" id="GO:0009264">
    <property type="term" value="P:deoxyribonucleotide catabolic process"/>
    <property type="evidence" value="ECO:0007669"/>
    <property type="project" value="UniProtKB-UniRule"/>
</dbReference>
<proteinExistence type="inferred from homology"/>
<dbReference type="Proteomes" id="UP001236014">
    <property type="component" value="Chromosome"/>
</dbReference>
<dbReference type="Pfam" id="PF01791">
    <property type="entry name" value="DeoC"/>
    <property type="match status" value="1"/>
</dbReference>
<dbReference type="GO" id="GO:0016052">
    <property type="term" value="P:carbohydrate catabolic process"/>
    <property type="evidence" value="ECO:0007669"/>
    <property type="project" value="TreeGrafter"/>
</dbReference>
<dbReference type="GO" id="GO:0005737">
    <property type="term" value="C:cytoplasm"/>
    <property type="evidence" value="ECO:0007669"/>
    <property type="project" value="InterPro"/>
</dbReference>
<dbReference type="NCBIfam" id="TIGR00126">
    <property type="entry name" value="deoC"/>
    <property type="match status" value="1"/>
</dbReference>
<dbReference type="CDD" id="cd00959">
    <property type="entry name" value="DeoC"/>
    <property type="match status" value="1"/>
</dbReference>
<evidence type="ECO:0000256" key="7">
    <source>
        <dbReference type="NCBIfam" id="TIGR00126"/>
    </source>
</evidence>
<dbReference type="PANTHER" id="PTHR10889">
    <property type="entry name" value="DEOXYRIBOSE-PHOSPHATE ALDOLASE"/>
    <property type="match status" value="1"/>
</dbReference>
<keyword evidence="5" id="KW-0704">Schiff base</keyword>
<dbReference type="InterPro" id="IPR002915">
    <property type="entry name" value="DeoC/FbaB/LacD_aldolase"/>
</dbReference>
<dbReference type="Gene3D" id="3.20.20.70">
    <property type="entry name" value="Aldolase class I"/>
    <property type="match status" value="1"/>
</dbReference>
<keyword evidence="4 8" id="KW-0456">Lyase</keyword>
<dbReference type="RefSeq" id="WP_285970493.1">
    <property type="nucleotide sequence ID" value="NZ_CP127294.1"/>
</dbReference>
<comment type="similarity">
    <text evidence="2">Belongs to the DeoC/FbaB aldolase family. DeoC type 2 subfamily.</text>
</comment>
<dbReference type="EC" id="4.1.2.4" evidence="3 7"/>
<name>A0A9Y2IH31_9PSEU</name>
<evidence type="ECO:0000256" key="5">
    <source>
        <dbReference type="ARBA" id="ARBA00023270"/>
    </source>
</evidence>
<organism evidence="8 9">
    <name type="scientific">Amycolatopsis carbonis</name>
    <dbReference type="NCBI Taxonomy" id="715471"/>
    <lineage>
        <taxon>Bacteria</taxon>
        <taxon>Bacillati</taxon>
        <taxon>Actinomycetota</taxon>
        <taxon>Actinomycetes</taxon>
        <taxon>Pseudonocardiales</taxon>
        <taxon>Pseudonocardiaceae</taxon>
        <taxon>Amycolatopsis</taxon>
    </lineage>
</organism>
<evidence type="ECO:0000256" key="1">
    <source>
        <dbReference type="ARBA" id="ARBA00004816"/>
    </source>
</evidence>
<dbReference type="EMBL" id="CP127294">
    <property type="protein sequence ID" value="WIX79814.1"/>
    <property type="molecule type" value="Genomic_DNA"/>
</dbReference>
<gene>
    <name evidence="8" type="primary">deoC</name>
    <name evidence="8" type="ORF">QRX50_03165</name>
</gene>
<evidence type="ECO:0000256" key="6">
    <source>
        <dbReference type="ARBA" id="ARBA00048791"/>
    </source>
</evidence>
<dbReference type="FunFam" id="3.20.20.70:FF:000106">
    <property type="entry name" value="Deoxyribose-phosphate aldolase"/>
    <property type="match status" value="1"/>
</dbReference>
<dbReference type="AlphaFoldDB" id="A0A9Y2IH31"/>
<evidence type="ECO:0000256" key="2">
    <source>
        <dbReference type="ARBA" id="ARBA00009473"/>
    </source>
</evidence>
<dbReference type="InterPro" id="IPR011343">
    <property type="entry name" value="DeoC"/>
</dbReference>
<dbReference type="InterPro" id="IPR013785">
    <property type="entry name" value="Aldolase_TIM"/>
</dbReference>
<protein>
    <recommendedName>
        <fullName evidence="3 7">Deoxyribose-phosphate aldolase</fullName>
        <ecNumber evidence="3 7">4.1.2.4</ecNumber>
    </recommendedName>
</protein>
<dbReference type="KEGG" id="acab:QRX50_03165"/>
<dbReference type="SMART" id="SM01133">
    <property type="entry name" value="DeoC"/>
    <property type="match status" value="1"/>
</dbReference>